<proteinExistence type="predicted"/>
<name>A0ABQ4EDW7_9ACTN</name>
<feature type="transmembrane region" description="Helical" evidence="2">
    <location>
        <begin position="45"/>
        <end position="66"/>
    </location>
</feature>
<evidence type="ECO:0000256" key="2">
    <source>
        <dbReference type="SAM" id="Phobius"/>
    </source>
</evidence>
<sequence length="440" mass="46218">MSIEEDQGTARALHALLHETTVPPSRADIGEAVRQGRRAERRRRGAAATAAVLAVLGVVGATTAVLGRSGEARPEPARPTPVVSPGPVGTVTAEVETVPVTVTDRTLECKISPLTLPAETLQVHVRGIDPTGRFVVGAAAIMADRRPRSADGWYVLWDRKTPTLFKVPNPARLGAAVVNAEGVVAGTGNDNPGNGMVREFGWVYRNGQVQRLPMLPGYDAAHVAAITEQGDVVGHAYRLPPEGEMRGGGGAVPVRWRADGSGGPWPLSTPENGGSPVGVTRDGTVVGRHGFDKIRIWRPDGTTADLQMPPGIVRTAGWHVSGDWVAGYVAASDAQSPTPLMRWNIHTGTMYVYPNIDSQGNLGMAVTSTGRTIVSTPEDGFLLVEPDGSVGRLPTPPGAEDWPRKVDANVISDNGLLVGSAYLGPSASEGTGDYTWQCGG</sequence>
<feature type="region of interest" description="Disordered" evidence="1">
    <location>
        <begin position="67"/>
        <end position="88"/>
    </location>
</feature>
<reference evidence="3 4" key="1">
    <citation type="submission" date="2021-01" db="EMBL/GenBank/DDBJ databases">
        <title>Whole genome shotgun sequence of Plantactinospora endophytica NBRC 110450.</title>
        <authorList>
            <person name="Komaki H."/>
            <person name="Tamura T."/>
        </authorList>
    </citation>
    <scope>NUCLEOTIDE SEQUENCE [LARGE SCALE GENOMIC DNA]</scope>
    <source>
        <strain evidence="3 4">NBRC 110450</strain>
    </source>
</reference>
<keyword evidence="2" id="KW-0812">Transmembrane</keyword>
<keyword evidence="2" id="KW-0472">Membrane</keyword>
<evidence type="ECO:0000256" key="1">
    <source>
        <dbReference type="SAM" id="MobiDB-lite"/>
    </source>
</evidence>
<dbReference type="RefSeq" id="WP_203871241.1">
    <property type="nucleotide sequence ID" value="NZ_BONW01000049.1"/>
</dbReference>
<dbReference type="EMBL" id="BONW01000049">
    <property type="protein sequence ID" value="GIG92922.1"/>
    <property type="molecule type" value="Genomic_DNA"/>
</dbReference>
<dbReference type="InterPro" id="IPR011047">
    <property type="entry name" value="Quinoprotein_ADH-like_sf"/>
</dbReference>
<organism evidence="3 4">
    <name type="scientific">Plantactinospora endophytica</name>
    <dbReference type="NCBI Taxonomy" id="673535"/>
    <lineage>
        <taxon>Bacteria</taxon>
        <taxon>Bacillati</taxon>
        <taxon>Actinomycetota</taxon>
        <taxon>Actinomycetes</taxon>
        <taxon>Micromonosporales</taxon>
        <taxon>Micromonosporaceae</taxon>
        <taxon>Plantactinospora</taxon>
    </lineage>
</organism>
<protein>
    <submittedName>
        <fullName evidence="3">Uncharacterized protein</fullName>
    </submittedName>
</protein>
<evidence type="ECO:0000313" key="3">
    <source>
        <dbReference type="EMBL" id="GIG92922.1"/>
    </source>
</evidence>
<dbReference type="SUPFAM" id="SSF50998">
    <property type="entry name" value="Quinoprotein alcohol dehydrogenase-like"/>
    <property type="match status" value="1"/>
</dbReference>
<evidence type="ECO:0000313" key="4">
    <source>
        <dbReference type="Proteomes" id="UP000646749"/>
    </source>
</evidence>
<gene>
    <name evidence="3" type="ORF">Pen02_78580</name>
</gene>
<keyword evidence="2" id="KW-1133">Transmembrane helix</keyword>
<keyword evidence="4" id="KW-1185">Reference proteome</keyword>
<accession>A0ABQ4EDW7</accession>
<comment type="caution">
    <text evidence="3">The sequence shown here is derived from an EMBL/GenBank/DDBJ whole genome shotgun (WGS) entry which is preliminary data.</text>
</comment>
<dbReference type="Proteomes" id="UP000646749">
    <property type="component" value="Unassembled WGS sequence"/>
</dbReference>